<feature type="non-terminal residue" evidence="2">
    <location>
        <position position="129"/>
    </location>
</feature>
<proteinExistence type="predicted"/>
<evidence type="ECO:0000256" key="1">
    <source>
        <dbReference type="SAM" id="Phobius"/>
    </source>
</evidence>
<dbReference type="AlphaFoldDB" id="E9IXX1"/>
<reference evidence="2" key="1">
    <citation type="journal article" date="2011" name="Proc. Natl. Acad. Sci. U.S.A.">
        <title>The genome of the fire ant Solenopsis invicta.</title>
        <authorList>
            <person name="Wurm Y."/>
            <person name="Wang J."/>
            <person name="Riba-Grognuz O."/>
            <person name="Corona M."/>
            <person name="Nygaard S."/>
            <person name="Hunt B.G."/>
            <person name="Ingram K.K."/>
            <person name="Falquet L."/>
            <person name="Nipitwattanaphon M."/>
            <person name="Gotzek D."/>
            <person name="Dijkstra M.B."/>
            <person name="Oettler J."/>
            <person name="Comtesse F."/>
            <person name="Shih C.J."/>
            <person name="Wu W.J."/>
            <person name="Yang C.C."/>
            <person name="Thomas J."/>
            <person name="Beaudoing E."/>
            <person name="Pradervand S."/>
            <person name="Flegel V."/>
            <person name="Cook E.D."/>
            <person name="Fabbretti R."/>
            <person name="Stockinger H."/>
            <person name="Long L."/>
            <person name="Farmerie W.G."/>
            <person name="Oakey J."/>
            <person name="Boomsma J.J."/>
            <person name="Pamilo P."/>
            <person name="Yi S.V."/>
            <person name="Heinze J."/>
            <person name="Goodisman M.A."/>
            <person name="Farinelli L."/>
            <person name="Harshman K."/>
            <person name="Hulo N."/>
            <person name="Cerutti L."/>
            <person name="Xenarios I."/>
            <person name="Shoemaker D."/>
            <person name="Keller L."/>
        </authorList>
    </citation>
    <scope>NUCLEOTIDE SEQUENCE [LARGE SCALE GENOMIC DNA]</scope>
</reference>
<protein>
    <submittedName>
        <fullName evidence="2">Uncharacterized protein</fullName>
    </submittedName>
</protein>
<keyword evidence="1" id="KW-1133">Transmembrane helix</keyword>
<sequence length="129" mass="14499">MALAHERNRHYRVIREPLHCKAGRTAAADFYVCKVATPRSVPLTFLPDKFYHAFENRAVESLKDLNFYEPSTTTNLIADSLVTATFALSLAAAFAHSYVIIVLAGKCILKVIYFNKKLISLALEIPQQK</sequence>
<gene>
    <name evidence="2" type="ORF">SINV_11025</name>
</gene>
<name>E9IXX1_SOLIN</name>
<evidence type="ECO:0000313" key="2">
    <source>
        <dbReference type="EMBL" id="EFZ14582.1"/>
    </source>
</evidence>
<keyword evidence="1" id="KW-0472">Membrane</keyword>
<feature type="transmembrane region" description="Helical" evidence="1">
    <location>
        <begin position="86"/>
        <end position="109"/>
    </location>
</feature>
<accession>E9IXX1</accession>
<keyword evidence="1" id="KW-0812">Transmembrane</keyword>
<organism>
    <name type="scientific">Solenopsis invicta</name>
    <name type="common">Red imported fire ant</name>
    <name type="synonym">Solenopsis wagneri</name>
    <dbReference type="NCBI Taxonomy" id="13686"/>
    <lineage>
        <taxon>Eukaryota</taxon>
        <taxon>Metazoa</taxon>
        <taxon>Ecdysozoa</taxon>
        <taxon>Arthropoda</taxon>
        <taxon>Hexapoda</taxon>
        <taxon>Insecta</taxon>
        <taxon>Pterygota</taxon>
        <taxon>Neoptera</taxon>
        <taxon>Endopterygota</taxon>
        <taxon>Hymenoptera</taxon>
        <taxon>Apocrita</taxon>
        <taxon>Aculeata</taxon>
        <taxon>Formicoidea</taxon>
        <taxon>Formicidae</taxon>
        <taxon>Myrmicinae</taxon>
        <taxon>Solenopsis</taxon>
    </lineage>
</organism>
<dbReference type="EMBL" id="GL766803">
    <property type="protein sequence ID" value="EFZ14582.1"/>
    <property type="molecule type" value="Genomic_DNA"/>
</dbReference>
<dbReference type="HOGENOM" id="CLU_1951466_0_0_1"/>